<dbReference type="InterPro" id="IPR045313">
    <property type="entry name" value="CBR1-like"/>
</dbReference>
<evidence type="ECO:0000256" key="1">
    <source>
        <dbReference type="ARBA" id="ARBA00006484"/>
    </source>
</evidence>
<accession>A0A2V2BGW5</accession>
<evidence type="ECO:0000313" key="6">
    <source>
        <dbReference type="Proteomes" id="UP000245981"/>
    </source>
</evidence>
<dbReference type="Pfam" id="PF00106">
    <property type="entry name" value="adh_short"/>
    <property type="match status" value="1"/>
</dbReference>
<evidence type="ECO:0000256" key="4">
    <source>
        <dbReference type="RuleBase" id="RU000363"/>
    </source>
</evidence>
<dbReference type="InterPro" id="IPR020904">
    <property type="entry name" value="Sc_DH/Rdtase_CS"/>
</dbReference>
<dbReference type="Proteomes" id="UP000245981">
    <property type="component" value="Unassembled WGS sequence"/>
</dbReference>
<dbReference type="PANTHER" id="PTHR43490:SF99">
    <property type="entry name" value="SHORT-CHAIN DEHYDROGENASE_REDUCTASE"/>
    <property type="match status" value="1"/>
</dbReference>
<dbReference type="EMBL" id="QGHF01000001">
    <property type="protein sequence ID" value="PWL00651.1"/>
    <property type="molecule type" value="Genomic_DNA"/>
</dbReference>
<evidence type="ECO:0000256" key="3">
    <source>
        <dbReference type="ARBA" id="ARBA00023002"/>
    </source>
</evidence>
<dbReference type="Gene3D" id="3.40.50.720">
    <property type="entry name" value="NAD(P)-binding Rossmann-like Domain"/>
    <property type="match status" value="1"/>
</dbReference>
<dbReference type="PANTHER" id="PTHR43490">
    <property type="entry name" value="(+)-NEOMENTHOL DEHYDROGENASE"/>
    <property type="match status" value="1"/>
</dbReference>
<reference evidence="5 6" key="1">
    <citation type="submission" date="2018-05" db="EMBL/GenBank/DDBJ databases">
        <title>Genomic Encyclopedia of Type Strains, Phase IV (KMG-V): Genome sequencing to study the core and pangenomes of soil and plant-associated prokaryotes.</title>
        <authorList>
            <person name="Whitman W."/>
        </authorList>
    </citation>
    <scope>NUCLEOTIDE SEQUENCE [LARGE SCALE GENOMIC DNA]</scope>
    <source>
        <strain evidence="5 6">PNA 200-10</strain>
    </source>
</reference>
<dbReference type="STRING" id="574096.HA38_21775"/>
<gene>
    <name evidence="5" type="ORF">C7431_101463</name>
</gene>
<name>A0A2V2BGW5_9GAMM</name>
<comment type="similarity">
    <text evidence="1 4">Belongs to the short-chain dehydrogenases/reductases (SDR) family.</text>
</comment>
<dbReference type="PRINTS" id="PR00081">
    <property type="entry name" value="GDHRDH"/>
</dbReference>
<proteinExistence type="inferred from homology"/>
<dbReference type="CDD" id="cd05324">
    <property type="entry name" value="carb_red_PTCR-like_SDR_c"/>
    <property type="match status" value="1"/>
</dbReference>
<evidence type="ECO:0000313" key="5">
    <source>
        <dbReference type="EMBL" id="PWL00651.1"/>
    </source>
</evidence>
<dbReference type="InterPro" id="IPR002347">
    <property type="entry name" value="SDR_fam"/>
</dbReference>
<dbReference type="PROSITE" id="PS00061">
    <property type="entry name" value="ADH_SHORT"/>
    <property type="match status" value="1"/>
</dbReference>
<keyword evidence="2" id="KW-0521">NADP</keyword>
<organism evidence="5 6">
    <name type="scientific">Pantoea allii</name>
    <dbReference type="NCBI Taxonomy" id="574096"/>
    <lineage>
        <taxon>Bacteria</taxon>
        <taxon>Pseudomonadati</taxon>
        <taxon>Pseudomonadota</taxon>
        <taxon>Gammaproteobacteria</taxon>
        <taxon>Enterobacterales</taxon>
        <taxon>Erwiniaceae</taxon>
        <taxon>Pantoea</taxon>
    </lineage>
</organism>
<dbReference type="OrthoDB" id="109589at2"/>
<dbReference type="InterPro" id="IPR036291">
    <property type="entry name" value="NAD(P)-bd_dom_sf"/>
</dbReference>
<evidence type="ECO:0000256" key="2">
    <source>
        <dbReference type="ARBA" id="ARBA00022857"/>
    </source>
</evidence>
<sequence length="241" mass="25574">MTNKSVLITGANKSIGFETARQLGLLGYKVWLACRDEQLGHAALNTLAAEGLDVHLTVMDVTQAASVQAAAEQVLKSDGKLDILINNAGIAGIQPVAPSEQPVSDIMAVYNTNVFGAISVTQCFIPLLKLAPQARVIMVSSGLGSLAWVADRTHPYSRVQAMGYTSSKTAMNGVTVAFAHELTAFGISVNAVDPGYTATDFNGHTGYRTVEEAADGIVWLADQAPQAMTAGFFFDRNRAPW</sequence>
<dbReference type="PRINTS" id="PR00080">
    <property type="entry name" value="SDRFAMILY"/>
</dbReference>
<dbReference type="RefSeq" id="WP_109716286.1">
    <property type="nucleotide sequence ID" value="NZ_QGHF01000001.1"/>
</dbReference>
<protein>
    <submittedName>
        <fullName evidence="5">NAD(P)-dependent dehydrogenase (Short-subunit alcohol dehydrogenase family)</fullName>
    </submittedName>
</protein>
<dbReference type="AlphaFoldDB" id="A0A2V2BGW5"/>
<keyword evidence="3" id="KW-0560">Oxidoreductase</keyword>
<dbReference type="SUPFAM" id="SSF51735">
    <property type="entry name" value="NAD(P)-binding Rossmann-fold domains"/>
    <property type="match status" value="1"/>
</dbReference>
<comment type="caution">
    <text evidence="5">The sequence shown here is derived from an EMBL/GenBank/DDBJ whole genome shotgun (WGS) entry which is preliminary data.</text>
</comment>
<dbReference type="GO" id="GO:0016616">
    <property type="term" value="F:oxidoreductase activity, acting on the CH-OH group of donors, NAD or NADP as acceptor"/>
    <property type="evidence" value="ECO:0007669"/>
    <property type="project" value="InterPro"/>
</dbReference>